<comment type="caution">
    <text evidence="2">The sequence shown here is derived from an EMBL/GenBank/DDBJ whole genome shotgun (WGS) entry which is preliminary data.</text>
</comment>
<dbReference type="SUPFAM" id="SSF103473">
    <property type="entry name" value="MFS general substrate transporter"/>
    <property type="match status" value="1"/>
</dbReference>
<evidence type="ECO:0000256" key="1">
    <source>
        <dbReference type="SAM" id="Phobius"/>
    </source>
</evidence>
<protein>
    <submittedName>
        <fullName evidence="2">MFS transporter</fullName>
    </submittedName>
</protein>
<proteinExistence type="predicted"/>
<dbReference type="Pfam" id="PF13347">
    <property type="entry name" value="MFS_2"/>
    <property type="match status" value="1"/>
</dbReference>
<evidence type="ECO:0000313" key="3">
    <source>
        <dbReference type="Proteomes" id="UP001465426"/>
    </source>
</evidence>
<dbReference type="Proteomes" id="UP001465426">
    <property type="component" value="Unassembled WGS sequence"/>
</dbReference>
<reference evidence="2 3" key="1">
    <citation type="submission" date="2024-03" db="EMBL/GenBank/DDBJ databases">
        <title>Human intestinal bacterial collection.</title>
        <authorList>
            <person name="Pauvert C."/>
            <person name="Hitch T.C.A."/>
            <person name="Clavel T."/>
        </authorList>
    </citation>
    <scope>NUCLEOTIDE SEQUENCE [LARGE SCALE GENOMIC DNA]</scope>
    <source>
        <strain evidence="2 3">CLA-SR-H024</strain>
    </source>
</reference>
<accession>A0ABV1F4K4</accession>
<keyword evidence="3" id="KW-1185">Reference proteome</keyword>
<feature type="transmembrane region" description="Helical" evidence="1">
    <location>
        <begin position="70"/>
        <end position="92"/>
    </location>
</feature>
<dbReference type="InterPro" id="IPR036259">
    <property type="entry name" value="MFS_trans_sf"/>
</dbReference>
<dbReference type="RefSeq" id="WP_269320398.1">
    <property type="nucleotide sequence ID" value="NZ_JBBMFN010000092.1"/>
</dbReference>
<gene>
    <name evidence="2" type="ORF">WMO63_21860</name>
</gene>
<keyword evidence="1" id="KW-0812">Transmembrane</keyword>
<sequence>MLGLISVMLADTVDFGEWKNNVRAAGLLTSASSFGAKFGMGIGGAITAAILSASGYVANQQQTATSLHAIEFNFIWLPAICSTLAIIALLFYKFDKQEQQIISELQKKRGA</sequence>
<dbReference type="EMBL" id="JBBMFN010000092">
    <property type="protein sequence ID" value="MEQ2468309.1"/>
    <property type="molecule type" value="Genomic_DNA"/>
</dbReference>
<keyword evidence="1" id="KW-1133">Transmembrane helix</keyword>
<evidence type="ECO:0000313" key="2">
    <source>
        <dbReference type="EMBL" id="MEQ2468309.1"/>
    </source>
</evidence>
<organism evidence="2 3">
    <name type="scientific">Niallia hominis</name>
    <dbReference type="NCBI Taxonomy" id="3133173"/>
    <lineage>
        <taxon>Bacteria</taxon>
        <taxon>Bacillati</taxon>
        <taxon>Bacillota</taxon>
        <taxon>Bacilli</taxon>
        <taxon>Bacillales</taxon>
        <taxon>Bacillaceae</taxon>
        <taxon>Niallia</taxon>
    </lineage>
</organism>
<keyword evidence="1" id="KW-0472">Membrane</keyword>
<feature type="transmembrane region" description="Helical" evidence="1">
    <location>
        <begin position="38"/>
        <end position="58"/>
    </location>
</feature>
<name>A0ABV1F4K4_9BACI</name>